<gene>
    <name evidence="1" type="ORF">SAMN04488505_1011176</name>
</gene>
<evidence type="ECO:0000313" key="2">
    <source>
        <dbReference type="Proteomes" id="UP000198984"/>
    </source>
</evidence>
<reference evidence="1 2" key="1">
    <citation type="submission" date="2016-10" db="EMBL/GenBank/DDBJ databases">
        <authorList>
            <person name="de Groot N.N."/>
        </authorList>
    </citation>
    <scope>NUCLEOTIDE SEQUENCE [LARGE SCALE GENOMIC DNA]</scope>
    <source>
        <strain evidence="1 2">DSM 21039</strain>
    </source>
</reference>
<proteinExistence type="predicted"/>
<name>A0A1H7L5K6_9BACT</name>
<dbReference type="Proteomes" id="UP000198984">
    <property type="component" value="Unassembled WGS sequence"/>
</dbReference>
<accession>A0A1H7L5K6</accession>
<dbReference type="EMBL" id="FOBB01000001">
    <property type="protein sequence ID" value="SEK93986.1"/>
    <property type="molecule type" value="Genomic_DNA"/>
</dbReference>
<dbReference type="AlphaFoldDB" id="A0A1H7L5K6"/>
<evidence type="ECO:0000313" key="1">
    <source>
        <dbReference type="EMBL" id="SEK93986.1"/>
    </source>
</evidence>
<dbReference type="STRING" id="573321.SAMN04488505_1011176"/>
<protein>
    <submittedName>
        <fullName evidence="1">Uncharacterized protein</fullName>
    </submittedName>
</protein>
<organism evidence="1 2">
    <name type="scientific">Chitinophaga rupis</name>
    <dbReference type="NCBI Taxonomy" id="573321"/>
    <lineage>
        <taxon>Bacteria</taxon>
        <taxon>Pseudomonadati</taxon>
        <taxon>Bacteroidota</taxon>
        <taxon>Chitinophagia</taxon>
        <taxon>Chitinophagales</taxon>
        <taxon>Chitinophagaceae</taxon>
        <taxon>Chitinophaga</taxon>
    </lineage>
</organism>
<keyword evidence="2" id="KW-1185">Reference proteome</keyword>
<sequence>MESNPVKYHSNHGGIALRITCGIEPYVKLWNNLHNRSGASPNHFPEVFSGTAGTKEGNKFLTTLTAYSHLNASMPLDLRTER</sequence>